<gene>
    <name evidence="3" type="ORF">SAMN04489859_10248</name>
</gene>
<dbReference type="AlphaFoldDB" id="A0A1H8KRA5"/>
<dbReference type="SUPFAM" id="SSF55961">
    <property type="entry name" value="Bet v1-like"/>
    <property type="match status" value="1"/>
</dbReference>
<reference evidence="3 4" key="1">
    <citation type="submission" date="2016-10" db="EMBL/GenBank/DDBJ databases">
        <authorList>
            <person name="de Groot N.N."/>
        </authorList>
    </citation>
    <scope>NUCLEOTIDE SEQUENCE [LARGE SCALE GENOMIC DNA]</scope>
    <source>
        <strain evidence="3 4">DSM 8512</strain>
    </source>
</reference>
<dbReference type="OrthoDB" id="9805228at2"/>
<organism evidence="3 4">
    <name type="scientific">Paracoccus alcaliphilus</name>
    <dbReference type="NCBI Taxonomy" id="34002"/>
    <lineage>
        <taxon>Bacteria</taxon>
        <taxon>Pseudomonadati</taxon>
        <taxon>Pseudomonadota</taxon>
        <taxon>Alphaproteobacteria</taxon>
        <taxon>Rhodobacterales</taxon>
        <taxon>Paracoccaceae</taxon>
        <taxon>Paracoccus</taxon>
    </lineage>
</organism>
<dbReference type="RefSeq" id="WP_090614179.1">
    <property type="nucleotide sequence ID" value="NZ_CP067126.1"/>
</dbReference>
<protein>
    <submittedName>
        <fullName evidence="3">Uncharacterized conserved protein YndB, AHSA1/START domain</fullName>
    </submittedName>
</protein>
<dbReference type="Gene3D" id="3.30.530.20">
    <property type="match status" value="1"/>
</dbReference>
<proteinExistence type="inferred from homology"/>
<sequence>MTLELDPETDLSFTRTLAVPRQLIWECWTRPEHIPHFFVPAPHKVTAVDIDLRVGGRFNTSFDVEGNVMDNHGVYLELVPNEKLVFTDGYTEGWKPAPKPFMTAILLLSDAPGGGTTYTAIARHRNPETRKAHEDMGFFDGWGTVVTQLEAYAKGLTG</sequence>
<comment type="similarity">
    <text evidence="1">Belongs to the AHA1 family.</text>
</comment>
<evidence type="ECO:0000259" key="2">
    <source>
        <dbReference type="Pfam" id="PF08327"/>
    </source>
</evidence>
<dbReference type="Pfam" id="PF08327">
    <property type="entry name" value="AHSA1"/>
    <property type="match status" value="1"/>
</dbReference>
<dbReference type="InterPro" id="IPR013538">
    <property type="entry name" value="ASHA1/2-like_C"/>
</dbReference>
<evidence type="ECO:0000313" key="4">
    <source>
        <dbReference type="Proteomes" id="UP000199054"/>
    </source>
</evidence>
<evidence type="ECO:0000256" key="1">
    <source>
        <dbReference type="ARBA" id="ARBA00006817"/>
    </source>
</evidence>
<dbReference type="EMBL" id="FODE01000024">
    <property type="protein sequence ID" value="SEN95432.1"/>
    <property type="molecule type" value="Genomic_DNA"/>
</dbReference>
<feature type="domain" description="Activator of Hsp90 ATPase homologue 1/2-like C-terminal" evidence="2">
    <location>
        <begin position="19"/>
        <end position="153"/>
    </location>
</feature>
<keyword evidence="4" id="KW-1185">Reference proteome</keyword>
<dbReference type="InterPro" id="IPR023393">
    <property type="entry name" value="START-like_dom_sf"/>
</dbReference>
<dbReference type="STRING" id="34002.SAMN04489859_10248"/>
<dbReference type="CDD" id="cd08896">
    <property type="entry name" value="SRPBCC_CalC_Aha1-like_3"/>
    <property type="match status" value="1"/>
</dbReference>
<dbReference type="Proteomes" id="UP000199054">
    <property type="component" value="Unassembled WGS sequence"/>
</dbReference>
<evidence type="ECO:0000313" key="3">
    <source>
        <dbReference type="EMBL" id="SEN95432.1"/>
    </source>
</evidence>
<accession>A0A1H8KRA5</accession>
<name>A0A1H8KRA5_9RHOB</name>